<evidence type="ECO:0000313" key="2">
    <source>
        <dbReference type="Proteomes" id="UP000245207"/>
    </source>
</evidence>
<dbReference type="EMBL" id="PKPP01014987">
    <property type="protein sequence ID" value="PWA39076.1"/>
    <property type="molecule type" value="Genomic_DNA"/>
</dbReference>
<reference evidence="1 2" key="1">
    <citation type="journal article" date="2018" name="Mol. Plant">
        <title>The genome of Artemisia annua provides insight into the evolution of Asteraceae family and artemisinin biosynthesis.</title>
        <authorList>
            <person name="Shen Q."/>
            <person name="Zhang L."/>
            <person name="Liao Z."/>
            <person name="Wang S."/>
            <person name="Yan T."/>
            <person name="Shi P."/>
            <person name="Liu M."/>
            <person name="Fu X."/>
            <person name="Pan Q."/>
            <person name="Wang Y."/>
            <person name="Lv Z."/>
            <person name="Lu X."/>
            <person name="Zhang F."/>
            <person name="Jiang W."/>
            <person name="Ma Y."/>
            <person name="Chen M."/>
            <person name="Hao X."/>
            <person name="Li L."/>
            <person name="Tang Y."/>
            <person name="Lv G."/>
            <person name="Zhou Y."/>
            <person name="Sun X."/>
            <person name="Brodelius P.E."/>
            <person name="Rose J.K.C."/>
            <person name="Tang K."/>
        </authorList>
    </citation>
    <scope>NUCLEOTIDE SEQUENCE [LARGE SCALE GENOMIC DNA]</scope>
    <source>
        <strain evidence="2">cv. Huhao1</strain>
        <tissue evidence="1">Leaf</tissue>
    </source>
</reference>
<keyword evidence="2" id="KW-1185">Reference proteome</keyword>
<sequence>MWVQRMVFGAKAEAATAVGIVYFIQDAITGTESYQKAHLEIVTKYCALINDIKKTPRRNAASKFWISPTYGDSFETLFRCLFIVNIEQLIMIEKSTLVYDAYSQFKPLINLWSI</sequence>
<organism evidence="1 2">
    <name type="scientific">Artemisia annua</name>
    <name type="common">Sweet wormwood</name>
    <dbReference type="NCBI Taxonomy" id="35608"/>
    <lineage>
        <taxon>Eukaryota</taxon>
        <taxon>Viridiplantae</taxon>
        <taxon>Streptophyta</taxon>
        <taxon>Embryophyta</taxon>
        <taxon>Tracheophyta</taxon>
        <taxon>Spermatophyta</taxon>
        <taxon>Magnoliopsida</taxon>
        <taxon>eudicotyledons</taxon>
        <taxon>Gunneridae</taxon>
        <taxon>Pentapetalae</taxon>
        <taxon>asterids</taxon>
        <taxon>campanulids</taxon>
        <taxon>Asterales</taxon>
        <taxon>Asteraceae</taxon>
        <taxon>Asteroideae</taxon>
        <taxon>Anthemideae</taxon>
        <taxon>Artemisiinae</taxon>
        <taxon>Artemisia</taxon>
    </lineage>
</organism>
<name>A0A2U1KQR4_ARTAN</name>
<gene>
    <name evidence="1" type="ORF">CTI12_AA575380</name>
</gene>
<dbReference type="OrthoDB" id="10263032at2759"/>
<comment type="caution">
    <text evidence="1">The sequence shown here is derived from an EMBL/GenBank/DDBJ whole genome shotgun (WGS) entry which is preliminary data.</text>
</comment>
<accession>A0A2U1KQR4</accession>
<evidence type="ECO:0000313" key="1">
    <source>
        <dbReference type="EMBL" id="PWA39076.1"/>
    </source>
</evidence>
<protein>
    <submittedName>
        <fullName evidence="1">Uncharacterized protein</fullName>
    </submittedName>
</protein>
<dbReference type="AlphaFoldDB" id="A0A2U1KQR4"/>
<proteinExistence type="predicted"/>
<dbReference type="Proteomes" id="UP000245207">
    <property type="component" value="Unassembled WGS sequence"/>
</dbReference>